<accession>A0AAD4GAU2</accession>
<evidence type="ECO:0000313" key="1">
    <source>
        <dbReference type="EMBL" id="KAF8433662.1"/>
    </source>
</evidence>
<gene>
    <name evidence="1" type="ORF">L210DRAFT_3333252</name>
</gene>
<organism evidence="1 2">
    <name type="scientific">Boletus edulis BED1</name>
    <dbReference type="NCBI Taxonomy" id="1328754"/>
    <lineage>
        <taxon>Eukaryota</taxon>
        <taxon>Fungi</taxon>
        <taxon>Dikarya</taxon>
        <taxon>Basidiomycota</taxon>
        <taxon>Agaricomycotina</taxon>
        <taxon>Agaricomycetes</taxon>
        <taxon>Agaricomycetidae</taxon>
        <taxon>Boletales</taxon>
        <taxon>Boletineae</taxon>
        <taxon>Boletaceae</taxon>
        <taxon>Boletoideae</taxon>
        <taxon>Boletus</taxon>
    </lineage>
</organism>
<reference evidence="1" key="2">
    <citation type="journal article" date="2020" name="Nat. Commun.">
        <title>Large-scale genome sequencing of mycorrhizal fungi provides insights into the early evolution of symbiotic traits.</title>
        <authorList>
            <person name="Miyauchi S."/>
            <person name="Kiss E."/>
            <person name="Kuo A."/>
            <person name="Drula E."/>
            <person name="Kohler A."/>
            <person name="Sanchez-Garcia M."/>
            <person name="Morin E."/>
            <person name="Andreopoulos B."/>
            <person name="Barry K.W."/>
            <person name="Bonito G."/>
            <person name="Buee M."/>
            <person name="Carver A."/>
            <person name="Chen C."/>
            <person name="Cichocki N."/>
            <person name="Clum A."/>
            <person name="Culley D."/>
            <person name="Crous P.W."/>
            <person name="Fauchery L."/>
            <person name="Girlanda M."/>
            <person name="Hayes R.D."/>
            <person name="Keri Z."/>
            <person name="LaButti K."/>
            <person name="Lipzen A."/>
            <person name="Lombard V."/>
            <person name="Magnuson J."/>
            <person name="Maillard F."/>
            <person name="Murat C."/>
            <person name="Nolan M."/>
            <person name="Ohm R.A."/>
            <person name="Pangilinan J."/>
            <person name="Pereira M.F."/>
            <person name="Perotto S."/>
            <person name="Peter M."/>
            <person name="Pfister S."/>
            <person name="Riley R."/>
            <person name="Sitrit Y."/>
            <person name="Stielow J.B."/>
            <person name="Szollosi G."/>
            <person name="Zifcakova L."/>
            <person name="Stursova M."/>
            <person name="Spatafora J.W."/>
            <person name="Tedersoo L."/>
            <person name="Vaario L.M."/>
            <person name="Yamada A."/>
            <person name="Yan M."/>
            <person name="Wang P."/>
            <person name="Xu J."/>
            <person name="Bruns T."/>
            <person name="Baldrian P."/>
            <person name="Vilgalys R."/>
            <person name="Dunand C."/>
            <person name="Henrissat B."/>
            <person name="Grigoriev I.V."/>
            <person name="Hibbett D."/>
            <person name="Nagy L.G."/>
            <person name="Martin F.M."/>
        </authorList>
    </citation>
    <scope>NUCLEOTIDE SEQUENCE</scope>
    <source>
        <strain evidence="1">BED1</strain>
    </source>
</reference>
<feature type="non-terminal residue" evidence="1">
    <location>
        <position position="1"/>
    </location>
</feature>
<evidence type="ECO:0000313" key="2">
    <source>
        <dbReference type="Proteomes" id="UP001194468"/>
    </source>
</evidence>
<dbReference type="AlphaFoldDB" id="A0AAD4GAU2"/>
<sequence length="77" mass="9163">RTNRFIEWCQDNPTKRVKLFSDSTQDAQEEGRTRVQLNTAKKNTYMELARYIFEHDAELHAEWLAKPQPFVAATQRH</sequence>
<dbReference type="Proteomes" id="UP001194468">
    <property type="component" value="Unassembled WGS sequence"/>
</dbReference>
<keyword evidence="2" id="KW-1185">Reference proteome</keyword>
<name>A0AAD4GAU2_BOLED</name>
<reference evidence="1" key="1">
    <citation type="submission" date="2019-10" db="EMBL/GenBank/DDBJ databases">
        <authorList>
            <consortium name="DOE Joint Genome Institute"/>
            <person name="Kuo A."/>
            <person name="Miyauchi S."/>
            <person name="Kiss E."/>
            <person name="Drula E."/>
            <person name="Kohler A."/>
            <person name="Sanchez-Garcia M."/>
            <person name="Andreopoulos B."/>
            <person name="Barry K.W."/>
            <person name="Bonito G."/>
            <person name="Buee M."/>
            <person name="Carver A."/>
            <person name="Chen C."/>
            <person name="Cichocki N."/>
            <person name="Clum A."/>
            <person name="Culley D."/>
            <person name="Crous P.W."/>
            <person name="Fauchery L."/>
            <person name="Girlanda M."/>
            <person name="Hayes R."/>
            <person name="Keri Z."/>
            <person name="LaButti K."/>
            <person name="Lipzen A."/>
            <person name="Lombard V."/>
            <person name="Magnuson J."/>
            <person name="Maillard F."/>
            <person name="Morin E."/>
            <person name="Murat C."/>
            <person name="Nolan M."/>
            <person name="Ohm R."/>
            <person name="Pangilinan J."/>
            <person name="Pereira M."/>
            <person name="Perotto S."/>
            <person name="Peter M."/>
            <person name="Riley R."/>
            <person name="Sitrit Y."/>
            <person name="Stielow B."/>
            <person name="Szollosi G."/>
            <person name="Zifcakova L."/>
            <person name="Stursova M."/>
            <person name="Spatafora J.W."/>
            <person name="Tedersoo L."/>
            <person name="Vaario L.-M."/>
            <person name="Yamada A."/>
            <person name="Yan M."/>
            <person name="Wang P."/>
            <person name="Xu J."/>
            <person name="Bruns T."/>
            <person name="Baldrian P."/>
            <person name="Vilgalys R."/>
            <person name="Henrissat B."/>
            <person name="Grigoriev I.V."/>
            <person name="Hibbett D."/>
            <person name="Nagy L.G."/>
            <person name="Martin F.M."/>
        </authorList>
    </citation>
    <scope>NUCLEOTIDE SEQUENCE</scope>
    <source>
        <strain evidence="1">BED1</strain>
    </source>
</reference>
<proteinExistence type="predicted"/>
<feature type="non-terminal residue" evidence="1">
    <location>
        <position position="77"/>
    </location>
</feature>
<comment type="caution">
    <text evidence="1">The sequence shown here is derived from an EMBL/GenBank/DDBJ whole genome shotgun (WGS) entry which is preliminary data.</text>
</comment>
<protein>
    <submittedName>
        <fullName evidence="1">Uncharacterized protein</fullName>
    </submittedName>
</protein>
<dbReference type="EMBL" id="WHUW01000032">
    <property type="protein sequence ID" value="KAF8433662.1"/>
    <property type="molecule type" value="Genomic_DNA"/>
</dbReference>